<evidence type="ECO:0000313" key="1">
    <source>
        <dbReference type="EMBL" id="JAA83823.1"/>
    </source>
</evidence>
<sequence length="77" mass="8641">ENPIKKVKLELVTNDDNQVVTLPKIDIVGPRAAITSLKVANSMMEQQRATNRSHQQSVEELDRCITAIKKIIDNLES</sequence>
<feature type="non-terminal residue" evidence="1">
    <location>
        <position position="1"/>
    </location>
</feature>
<reference evidence="1" key="2">
    <citation type="submission" date="2013-05" db="EMBL/GenBank/DDBJ databases">
        <authorList>
            <person name="Carter J.-M."/>
            <person name="Baker S.C."/>
            <person name="Pink R."/>
            <person name="Carter D.R.F."/>
            <person name="Collins A."/>
            <person name="Tomlin J."/>
            <person name="Gibbs M."/>
            <person name="Breuker C.J."/>
        </authorList>
    </citation>
    <scope>NUCLEOTIDE SEQUENCE</scope>
    <source>
        <tissue evidence="1">Ovary</tissue>
    </source>
</reference>
<proteinExistence type="predicted"/>
<feature type="non-terminal residue" evidence="1">
    <location>
        <position position="77"/>
    </location>
</feature>
<accession>S4P577</accession>
<reference evidence="1" key="1">
    <citation type="journal article" date="2013" name="BMC Genomics">
        <title>Unscrambling butterfly oogenesis.</title>
        <authorList>
            <person name="Carter J.M."/>
            <person name="Baker S.C."/>
            <person name="Pink R."/>
            <person name="Carter D.R."/>
            <person name="Collins A."/>
            <person name="Tomlin J."/>
            <person name="Gibbs M."/>
            <person name="Breuker C.J."/>
        </authorList>
    </citation>
    <scope>NUCLEOTIDE SEQUENCE</scope>
    <source>
        <tissue evidence="1">Ovary</tissue>
    </source>
</reference>
<dbReference type="AlphaFoldDB" id="S4P577"/>
<name>S4P577_9NEOP</name>
<protein>
    <submittedName>
        <fullName evidence="1">p53</fullName>
    </submittedName>
</protein>
<dbReference type="EMBL" id="GAIX01008737">
    <property type="protein sequence ID" value="JAA83823.1"/>
    <property type="molecule type" value="Transcribed_RNA"/>
</dbReference>
<organism evidence="1">
    <name type="scientific">Pararge aegeria</name>
    <name type="common">speckled wood butterfly</name>
    <dbReference type="NCBI Taxonomy" id="116150"/>
    <lineage>
        <taxon>Eukaryota</taxon>
        <taxon>Metazoa</taxon>
        <taxon>Ecdysozoa</taxon>
        <taxon>Arthropoda</taxon>
        <taxon>Hexapoda</taxon>
        <taxon>Insecta</taxon>
        <taxon>Pterygota</taxon>
        <taxon>Neoptera</taxon>
        <taxon>Endopterygota</taxon>
        <taxon>Lepidoptera</taxon>
        <taxon>Glossata</taxon>
        <taxon>Ditrysia</taxon>
        <taxon>Papilionoidea</taxon>
        <taxon>Nymphalidae</taxon>
        <taxon>Satyrinae</taxon>
        <taxon>Satyrini</taxon>
        <taxon>Parargina</taxon>
        <taxon>Pararge</taxon>
    </lineage>
</organism>